<gene>
    <name evidence="1" type="ORF">POCULU_LOCUS6206</name>
</gene>
<proteinExistence type="predicted"/>
<comment type="caution">
    <text evidence="1">The sequence shown here is derived from an EMBL/GenBank/DDBJ whole genome shotgun (WGS) entry which is preliminary data.</text>
</comment>
<reference evidence="1" key="1">
    <citation type="submission" date="2021-06" db="EMBL/GenBank/DDBJ databases">
        <authorList>
            <person name="Kallberg Y."/>
            <person name="Tangrot J."/>
            <person name="Rosling A."/>
        </authorList>
    </citation>
    <scope>NUCLEOTIDE SEQUENCE</scope>
    <source>
        <strain evidence="1">IA702</strain>
    </source>
</reference>
<dbReference type="EMBL" id="CAJVPJ010001097">
    <property type="protein sequence ID" value="CAG8575340.1"/>
    <property type="molecule type" value="Genomic_DNA"/>
</dbReference>
<keyword evidence="2" id="KW-1185">Reference proteome</keyword>
<protein>
    <submittedName>
        <fullName evidence="1">11348_t:CDS:1</fullName>
    </submittedName>
</protein>
<organism evidence="1 2">
    <name type="scientific">Paraglomus occultum</name>
    <dbReference type="NCBI Taxonomy" id="144539"/>
    <lineage>
        <taxon>Eukaryota</taxon>
        <taxon>Fungi</taxon>
        <taxon>Fungi incertae sedis</taxon>
        <taxon>Mucoromycota</taxon>
        <taxon>Glomeromycotina</taxon>
        <taxon>Glomeromycetes</taxon>
        <taxon>Paraglomerales</taxon>
        <taxon>Paraglomeraceae</taxon>
        <taxon>Paraglomus</taxon>
    </lineage>
</organism>
<evidence type="ECO:0000313" key="1">
    <source>
        <dbReference type="EMBL" id="CAG8575340.1"/>
    </source>
</evidence>
<evidence type="ECO:0000313" key="2">
    <source>
        <dbReference type="Proteomes" id="UP000789572"/>
    </source>
</evidence>
<accession>A0A9N9G3U9</accession>
<dbReference type="Proteomes" id="UP000789572">
    <property type="component" value="Unassembled WGS sequence"/>
</dbReference>
<dbReference type="AlphaFoldDB" id="A0A9N9G3U9"/>
<dbReference type="OrthoDB" id="2436484at2759"/>
<feature type="non-terminal residue" evidence="1">
    <location>
        <position position="1"/>
    </location>
</feature>
<name>A0A9N9G3U9_9GLOM</name>
<sequence length="134" mass="15379">MNDFEAFLQFLEENGLAVVKEKISNKTWEYVVGLDDKEDWEELGASRTDAKSIYSQIDVRIDRYKIDPSTATMSAKFLCWLKGVLVFKGEEKADEADFATAEQELRNKTSQWRPTHFANLDYIFSYAAAGQYIG</sequence>